<dbReference type="Proteomes" id="UP001221898">
    <property type="component" value="Unassembled WGS sequence"/>
</dbReference>
<dbReference type="InterPro" id="IPR036034">
    <property type="entry name" value="PDZ_sf"/>
</dbReference>
<feature type="domain" description="PDZ" evidence="2">
    <location>
        <begin position="12"/>
        <end position="54"/>
    </location>
</feature>
<dbReference type="GO" id="GO:0005737">
    <property type="term" value="C:cytoplasm"/>
    <property type="evidence" value="ECO:0007669"/>
    <property type="project" value="TreeGrafter"/>
</dbReference>
<evidence type="ECO:0000313" key="3">
    <source>
        <dbReference type="EMBL" id="KAJ8355296.1"/>
    </source>
</evidence>
<dbReference type="GO" id="GO:0001664">
    <property type="term" value="F:G protein-coupled receptor binding"/>
    <property type="evidence" value="ECO:0007669"/>
    <property type="project" value="TreeGrafter"/>
</dbReference>
<dbReference type="InterPro" id="IPR001478">
    <property type="entry name" value="PDZ"/>
</dbReference>
<evidence type="ECO:0000256" key="1">
    <source>
        <dbReference type="SAM" id="MobiDB-lite"/>
    </source>
</evidence>
<evidence type="ECO:0000259" key="2">
    <source>
        <dbReference type="PROSITE" id="PS50106"/>
    </source>
</evidence>
<dbReference type="Pfam" id="PF00595">
    <property type="entry name" value="PDZ"/>
    <property type="match status" value="1"/>
</dbReference>
<protein>
    <recommendedName>
        <fullName evidence="2">PDZ domain-containing protein</fullName>
    </recommendedName>
</protein>
<dbReference type="Gene3D" id="2.30.42.10">
    <property type="match status" value="1"/>
</dbReference>
<name>A0AAD7R1T0_9TELE</name>
<reference evidence="3" key="1">
    <citation type="journal article" date="2023" name="Science">
        <title>Genome structures resolve the early diversification of teleost fishes.</title>
        <authorList>
            <person name="Parey E."/>
            <person name="Louis A."/>
            <person name="Montfort J."/>
            <person name="Bouchez O."/>
            <person name="Roques C."/>
            <person name="Iampietro C."/>
            <person name="Lluch J."/>
            <person name="Castinel A."/>
            <person name="Donnadieu C."/>
            <person name="Desvignes T."/>
            <person name="Floi Bucao C."/>
            <person name="Jouanno E."/>
            <person name="Wen M."/>
            <person name="Mejri S."/>
            <person name="Dirks R."/>
            <person name="Jansen H."/>
            <person name="Henkel C."/>
            <person name="Chen W.J."/>
            <person name="Zahm M."/>
            <person name="Cabau C."/>
            <person name="Klopp C."/>
            <person name="Thompson A.W."/>
            <person name="Robinson-Rechavi M."/>
            <person name="Braasch I."/>
            <person name="Lecointre G."/>
            <person name="Bobe J."/>
            <person name="Postlethwait J.H."/>
            <person name="Berthelot C."/>
            <person name="Roest Crollius H."/>
            <person name="Guiguen Y."/>
        </authorList>
    </citation>
    <scope>NUCLEOTIDE SEQUENCE</scope>
    <source>
        <strain evidence="3">NC1722</strain>
    </source>
</reference>
<feature type="region of interest" description="Disordered" evidence="1">
    <location>
        <begin position="141"/>
        <end position="164"/>
    </location>
</feature>
<comment type="caution">
    <text evidence="3">The sequence shown here is derived from an EMBL/GenBank/DDBJ whole genome shotgun (WGS) entry which is preliminary data.</text>
</comment>
<evidence type="ECO:0000313" key="4">
    <source>
        <dbReference type="Proteomes" id="UP001221898"/>
    </source>
</evidence>
<organism evidence="3 4">
    <name type="scientific">Aldrovandia affinis</name>
    <dbReference type="NCBI Taxonomy" id="143900"/>
    <lineage>
        <taxon>Eukaryota</taxon>
        <taxon>Metazoa</taxon>
        <taxon>Chordata</taxon>
        <taxon>Craniata</taxon>
        <taxon>Vertebrata</taxon>
        <taxon>Euteleostomi</taxon>
        <taxon>Actinopterygii</taxon>
        <taxon>Neopterygii</taxon>
        <taxon>Teleostei</taxon>
        <taxon>Notacanthiformes</taxon>
        <taxon>Halosauridae</taxon>
        <taxon>Aldrovandia</taxon>
    </lineage>
</organism>
<accession>A0AAD7R1T0</accession>
<dbReference type="PROSITE" id="PS50106">
    <property type="entry name" value="PDZ"/>
    <property type="match status" value="1"/>
</dbReference>
<dbReference type="EMBL" id="JAINUG010001437">
    <property type="protein sequence ID" value="KAJ8355296.1"/>
    <property type="molecule type" value="Genomic_DNA"/>
</dbReference>
<sequence length="212" mass="23627">MLKNRSRSVLWFMEYLETGGAVKAGVHEGDRIIKVNGSLVSTLTHQEVVKLIKSGTYAALTLQGPVQPLPTDPRPITAQPRRPPLCPAAGHASPRITRPKPLQCSVNVSLSLRILRWQKQASQILRKMLEQEEAELQVLQGSWPSPSSEQRIRSAKRRAPKGGPVIKIRHDPDGARIETVANYLRAVECELLTLKVSLLTPLMGHLHRNKRL</sequence>
<keyword evidence="4" id="KW-1185">Reference proteome</keyword>
<dbReference type="GO" id="GO:0005085">
    <property type="term" value="F:guanyl-nucleotide exchange factor activity"/>
    <property type="evidence" value="ECO:0007669"/>
    <property type="project" value="TreeGrafter"/>
</dbReference>
<proteinExistence type="predicted"/>
<dbReference type="SUPFAM" id="SSF50156">
    <property type="entry name" value="PDZ domain-like"/>
    <property type="match status" value="1"/>
</dbReference>
<dbReference type="PANTHER" id="PTHR45872">
    <property type="entry name" value="RHO GUANINE NUCLEOTIDE EXCHANGE FACTOR 2, ISOFORM D"/>
    <property type="match status" value="1"/>
</dbReference>
<gene>
    <name evidence="3" type="ORF">AAFF_G00072810</name>
</gene>
<dbReference type="PANTHER" id="PTHR45872:SF1">
    <property type="entry name" value="RHO GUANINE NUCLEOTIDE EXCHANGE FACTOR 11"/>
    <property type="match status" value="1"/>
</dbReference>
<dbReference type="AlphaFoldDB" id="A0AAD7R1T0"/>
<dbReference type="GO" id="GO:0007186">
    <property type="term" value="P:G protein-coupled receptor signaling pathway"/>
    <property type="evidence" value="ECO:0007669"/>
    <property type="project" value="TreeGrafter"/>
</dbReference>